<name>A0A2W5XX56_9MICO</name>
<reference evidence="2 3" key="1">
    <citation type="submission" date="2018-06" db="EMBL/GenBank/DDBJ databases">
        <title>Whole genome sequencing of a novel hydrocarbon degrading bacterial strain, PW21 isolated from oil contaminated produced water sample.</title>
        <authorList>
            <person name="Nagkirti P."/>
            <person name="Shaikh A."/>
            <person name="Gowdaman V."/>
            <person name="Engineer A.E."/>
            <person name="Dagar S."/>
            <person name="Dhakephalkar P.K."/>
        </authorList>
    </citation>
    <scope>NUCLEOTIDE SEQUENCE [LARGE SCALE GENOMIC DNA]</scope>
    <source>
        <strain evidence="2 3">PW21</strain>
    </source>
</reference>
<dbReference type="GO" id="GO:0006310">
    <property type="term" value="P:DNA recombination"/>
    <property type="evidence" value="ECO:0007669"/>
    <property type="project" value="InterPro"/>
</dbReference>
<evidence type="ECO:0000256" key="1">
    <source>
        <dbReference type="SAM" id="MobiDB-lite"/>
    </source>
</evidence>
<dbReference type="AlphaFoldDB" id="A0A2W5XX56"/>
<keyword evidence="3" id="KW-1185">Reference proteome</keyword>
<organism evidence="2 3">
    <name type="scientific">Xylanimonas oleitrophica</name>
    <dbReference type="NCBI Taxonomy" id="2607479"/>
    <lineage>
        <taxon>Bacteria</taxon>
        <taxon>Bacillati</taxon>
        <taxon>Actinomycetota</taxon>
        <taxon>Actinomycetes</taxon>
        <taxon>Micrococcales</taxon>
        <taxon>Promicromonosporaceae</taxon>
        <taxon>Xylanimonas</taxon>
    </lineage>
</organism>
<feature type="region of interest" description="Disordered" evidence="1">
    <location>
        <begin position="192"/>
        <end position="232"/>
    </location>
</feature>
<dbReference type="Pfam" id="PF03837">
    <property type="entry name" value="RecT"/>
    <property type="match status" value="1"/>
</dbReference>
<dbReference type="NCBIfam" id="TIGR01913">
    <property type="entry name" value="bet_lambda"/>
    <property type="match status" value="1"/>
</dbReference>
<proteinExistence type="predicted"/>
<dbReference type="Proteomes" id="UP000248783">
    <property type="component" value="Unassembled WGS sequence"/>
</dbReference>
<comment type="caution">
    <text evidence="2">The sequence shown here is derived from an EMBL/GenBank/DDBJ whole genome shotgun (WGS) entry which is preliminary data.</text>
</comment>
<dbReference type="InterPro" id="IPR010183">
    <property type="entry name" value="Phage_lambda_Bet"/>
</dbReference>
<sequence>MSTEITTRGPASDLTIKDGQAFFTEKQVAALHQLGVSNASNADLAVFFHTATRTGLDPFARQIYMIERQGKQTIQTGIDGFRLVARRATDRAKGTFGYEDTLWCGEDGQWKDVWLSNKAPVAAKVTVLRDGQRYPAIALYQEYVALKRDGKPNSMWASKPALMLAKCAEALALRRAFPQDLSDVYSPEEMSAAVPVDEPAEPSPRSGSAKLAAAVAGRRAPRPAGPAEEVHDAEVVEDAVERVTPDPQDPAAGDEFATPAPKPATNAQRSALLEALAARQIAATKPQVLAFLTAQLGREVSATDELTADEVEGLLIEIGQMEGAA</sequence>
<dbReference type="InterPro" id="IPR018330">
    <property type="entry name" value="RecT_fam"/>
</dbReference>
<gene>
    <name evidence="2" type="primary">bet</name>
    <name evidence="2" type="ORF">DNL40_02645</name>
</gene>
<dbReference type="RefSeq" id="WP_111249652.1">
    <property type="nucleotide sequence ID" value="NZ_QKWH01000001.1"/>
</dbReference>
<accession>A0A2W5XX56</accession>
<dbReference type="EMBL" id="QKWH01000001">
    <property type="protein sequence ID" value="PZR55288.1"/>
    <property type="molecule type" value="Genomic_DNA"/>
</dbReference>
<evidence type="ECO:0000313" key="2">
    <source>
        <dbReference type="EMBL" id="PZR55288.1"/>
    </source>
</evidence>
<feature type="region of interest" description="Disordered" evidence="1">
    <location>
        <begin position="244"/>
        <end position="266"/>
    </location>
</feature>
<evidence type="ECO:0000313" key="3">
    <source>
        <dbReference type="Proteomes" id="UP000248783"/>
    </source>
</evidence>
<dbReference type="GO" id="GO:0003677">
    <property type="term" value="F:DNA binding"/>
    <property type="evidence" value="ECO:0007669"/>
    <property type="project" value="InterPro"/>
</dbReference>
<protein>
    <submittedName>
        <fullName evidence="2">Phage recombination protein Bet</fullName>
    </submittedName>
</protein>